<proteinExistence type="predicted"/>
<keyword evidence="3" id="KW-1185">Reference proteome</keyword>
<accession>A0A6B3SUY2</accession>
<organism evidence="2 3">
    <name type="scientific">Noviherbaspirillum galbum</name>
    <dbReference type="NCBI Taxonomy" id="2709383"/>
    <lineage>
        <taxon>Bacteria</taxon>
        <taxon>Pseudomonadati</taxon>
        <taxon>Pseudomonadota</taxon>
        <taxon>Betaproteobacteria</taxon>
        <taxon>Burkholderiales</taxon>
        <taxon>Oxalobacteraceae</taxon>
        <taxon>Noviherbaspirillum</taxon>
    </lineage>
</organism>
<dbReference type="PANTHER" id="PTHR37166">
    <property type="entry name" value="PROTEIN FLAG"/>
    <property type="match status" value="1"/>
</dbReference>
<dbReference type="AlphaFoldDB" id="A0A6B3SUY2"/>
<keyword evidence="2" id="KW-0969">Cilium</keyword>
<feature type="compositionally biased region" description="Polar residues" evidence="1">
    <location>
        <begin position="7"/>
        <end position="16"/>
    </location>
</feature>
<dbReference type="Gene3D" id="3.30.160.170">
    <property type="entry name" value="FlaG-like"/>
    <property type="match status" value="1"/>
</dbReference>
<dbReference type="InterPro" id="IPR005186">
    <property type="entry name" value="FlaG"/>
</dbReference>
<dbReference type="PANTHER" id="PTHR37166:SF1">
    <property type="entry name" value="PROTEIN FLAG"/>
    <property type="match status" value="1"/>
</dbReference>
<evidence type="ECO:0000313" key="2">
    <source>
        <dbReference type="EMBL" id="NEX62706.1"/>
    </source>
</evidence>
<sequence>MEINQLAGRTTASLPTQPAARSDVAAPAASAQPAVPYDAARVNQAEKAQKSAVSDEALQQSLNAINRFLKPVTGNIEFTQDQDTGRTLVKIVDTQTNTVLRQIPSEEAVAIAKELDKLQGLLVREKA</sequence>
<gene>
    <name evidence="2" type="ORF">G3574_16585</name>
</gene>
<feature type="compositionally biased region" description="Low complexity" evidence="1">
    <location>
        <begin position="17"/>
        <end position="27"/>
    </location>
</feature>
<evidence type="ECO:0000313" key="3">
    <source>
        <dbReference type="Proteomes" id="UP000482155"/>
    </source>
</evidence>
<protein>
    <submittedName>
        <fullName evidence="2">Flagellar protein FlaG</fullName>
    </submittedName>
</protein>
<comment type="caution">
    <text evidence="2">The sequence shown here is derived from an EMBL/GenBank/DDBJ whole genome shotgun (WGS) entry which is preliminary data.</text>
</comment>
<evidence type="ECO:0000256" key="1">
    <source>
        <dbReference type="SAM" id="MobiDB-lite"/>
    </source>
</evidence>
<dbReference type="EMBL" id="JAAIVB010000054">
    <property type="protein sequence ID" value="NEX62706.1"/>
    <property type="molecule type" value="Genomic_DNA"/>
</dbReference>
<feature type="region of interest" description="Disordered" evidence="1">
    <location>
        <begin position="1"/>
        <end position="27"/>
    </location>
</feature>
<name>A0A6B3SUY2_9BURK</name>
<dbReference type="RefSeq" id="WP_163965464.1">
    <property type="nucleotide sequence ID" value="NZ_JAAIVB010000054.1"/>
</dbReference>
<dbReference type="Proteomes" id="UP000482155">
    <property type="component" value="Unassembled WGS sequence"/>
</dbReference>
<dbReference type="SUPFAM" id="SSF160214">
    <property type="entry name" value="FlaG-like"/>
    <property type="match status" value="1"/>
</dbReference>
<dbReference type="InterPro" id="IPR035924">
    <property type="entry name" value="FlaG-like_sf"/>
</dbReference>
<keyword evidence="2" id="KW-0282">Flagellum</keyword>
<reference evidence="2 3" key="1">
    <citation type="submission" date="2020-02" db="EMBL/GenBank/DDBJ databases">
        <authorList>
            <person name="Kim M.K."/>
        </authorList>
    </citation>
    <scope>NUCLEOTIDE SEQUENCE [LARGE SCALE GENOMIC DNA]</scope>
    <source>
        <strain evidence="2 3">17J57-3</strain>
    </source>
</reference>
<dbReference type="Pfam" id="PF03646">
    <property type="entry name" value="FlaG"/>
    <property type="match status" value="1"/>
</dbReference>
<keyword evidence="2" id="KW-0966">Cell projection</keyword>